<comment type="caution">
    <text evidence="1">The sequence shown here is derived from an EMBL/GenBank/DDBJ whole genome shotgun (WGS) entry which is preliminary data.</text>
</comment>
<keyword evidence="2" id="KW-1185">Reference proteome</keyword>
<protein>
    <submittedName>
        <fullName evidence="1">Uncharacterized protein</fullName>
    </submittedName>
</protein>
<dbReference type="EMBL" id="JANBPY010001838">
    <property type="protein sequence ID" value="KAJ1958095.1"/>
    <property type="molecule type" value="Genomic_DNA"/>
</dbReference>
<reference evidence="1" key="1">
    <citation type="submission" date="2022-07" db="EMBL/GenBank/DDBJ databases">
        <title>Phylogenomic reconstructions and comparative analyses of Kickxellomycotina fungi.</title>
        <authorList>
            <person name="Reynolds N.K."/>
            <person name="Stajich J.E."/>
            <person name="Barry K."/>
            <person name="Grigoriev I.V."/>
            <person name="Crous P."/>
            <person name="Smith M.E."/>
        </authorList>
    </citation>
    <scope>NUCLEOTIDE SEQUENCE</scope>
    <source>
        <strain evidence="1">RSA 1196</strain>
    </source>
</reference>
<name>A0A9W8ARC0_9FUNG</name>
<dbReference type="AlphaFoldDB" id="A0A9W8ARC0"/>
<organism evidence="1 2">
    <name type="scientific">Dispira parvispora</name>
    <dbReference type="NCBI Taxonomy" id="1520584"/>
    <lineage>
        <taxon>Eukaryota</taxon>
        <taxon>Fungi</taxon>
        <taxon>Fungi incertae sedis</taxon>
        <taxon>Zoopagomycota</taxon>
        <taxon>Kickxellomycotina</taxon>
        <taxon>Dimargaritomycetes</taxon>
        <taxon>Dimargaritales</taxon>
        <taxon>Dimargaritaceae</taxon>
        <taxon>Dispira</taxon>
    </lineage>
</organism>
<sequence>MVAMMMLSTNVRRFVKDSGRRVVLLQSHFHTSSLSGKPIGSQMSDNDPSVLKNSKEKLLRHKVKSTIKEAPGWCENLASDSEANVKADNSSHQTVETMQEETIEYIREKH</sequence>
<proteinExistence type="predicted"/>
<dbReference type="Proteomes" id="UP001150925">
    <property type="component" value="Unassembled WGS sequence"/>
</dbReference>
<evidence type="ECO:0000313" key="1">
    <source>
        <dbReference type="EMBL" id="KAJ1958095.1"/>
    </source>
</evidence>
<accession>A0A9W8ARC0</accession>
<gene>
    <name evidence="1" type="ORF">IWQ62_004957</name>
</gene>
<evidence type="ECO:0000313" key="2">
    <source>
        <dbReference type="Proteomes" id="UP001150925"/>
    </source>
</evidence>
<dbReference type="OrthoDB" id="529205at2759"/>